<dbReference type="Proteomes" id="UP000664109">
    <property type="component" value="Unassembled WGS sequence"/>
</dbReference>
<sequence>MDTEITVALIGAAGVCGTIAGAIVGARIQANGGLAQAQAARDAADTVAQSARRQALHDLRWRTMTALLRAAGECVEASGRLYLAAPEASGEQAEAEQVLHAFRLAFAEAELAAPPGVEEELAAVGRAVRTAHHWARTRAPGEQAWRELDRLSRQGDAAAARAKGALARLRAEGAPVWNPRHGDGDPPPEYEAAIAALNAVPQLERGQVRLLLVTAVEPLEYERGHEPTQAGLRLNARREWAQRNYRYQEARQELIEAARQVLGTDGP</sequence>
<evidence type="ECO:0000313" key="2">
    <source>
        <dbReference type="Proteomes" id="UP000664109"/>
    </source>
</evidence>
<accession>A0ABS2V4I1</accession>
<organism evidence="1 2">
    <name type="scientific">Streptomyces zhihengii</name>
    <dbReference type="NCBI Taxonomy" id="1818004"/>
    <lineage>
        <taxon>Bacteria</taxon>
        <taxon>Bacillati</taxon>
        <taxon>Actinomycetota</taxon>
        <taxon>Actinomycetes</taxon>
        <taxon>Kitasatosporales</taxon>
        <taxon>Streptomycetaceae</taxon>
        <taxon>Streptomyces</taxon>
    </lineage>
</organism>
<keyword evidence="2" id="KW-1185">Reference proteome</keyword>
<comment type="caution">
    <text evidence="1">The sequence shown here is derived from an EMBL/GenBank/DDBJ whole genome shotgun (WGS) entry which is preliminary data.</text>
</comment>
<reference evidence="1 2" key="1">
    <citation type="journal article" date="2016" name="Arch. Microbiol.">
        <title>Streptomyces zhihengii sp. nov., isolated from rhizospheric soil of Psammosilene tunicoides.</title>
        <authorList>
            <person name="Huang M.J."/>
            <person name="Fei J.J."/>
            <person name="Salam N."/>
            <person name="Kim C.J."/>
            <person name="Hozzein W.N."/>
            <person name="Xiao M."/>
            <person name="Huang H.Q."/>
            <person name="Li W.J."/>
        </authorList>
    </citation>
    <scope>NUCLEOTIDE SEQUENCE [LARGE SCALE GENOMIC DNA]</scope>
    <source>
        <strain evidence="1 2">YIM T102</strain>
    </source>
</reference>
<dbReference type="RefSeq" id="WP_205378883.1">
    <property type="nucleotide sequence ID" value="NZ_JAFEJA010000003.1"/>
</dbReference>
<keyword evidence="1" id="KW-0614">Plasmid</keyword>
<evidence type="ECO:0000313" key="1">
    <source>
        <dbReference type="EMBL" id="MBM9624742.1"/>
    </source>
</evidence>
<protein>
    <submittedName>
        <fullName evidence="1">Uncharacterized protein</fullName>
    </submittedName>
</protein>
<proteinExistence type="predicted"/>
<geneLocation type="plasmid" evidence="1">
    <name>unnamed1</name>
</geneLocation>
<gene>
    <name evidence="1" type="ORF">JE024_40170</name>
</gene>
<name>A0ABS2V4I1_9ACTN</name>
<dbReference type="EMBL" id="JAFEJA010000003">
    <property type="protein sequence ID" value="MBM9624742.1"/>
    <property type="molecule type" value="Genomic_DNA"/>
</dbReference>